<reference key="2">
    <citation type="submission" date="2011-05" db="EMBL/GenBank/DDBJ databases">
        <title>The Genome of Mycoplasma haemofelis Strain Ohio2, a pathogenic hemoplasma of the cat.</title>
        <authorList>
            <person name="Santos A.P."/>
            <person name="Guimaraes A.M.S."/>
            <person name="SanMiguel P.J."/>
            <person name="Martin S.W."/>
            <person name="Messick J.B."/>
        </authorList>
    </citation>
    <scope>NUCLEOTIDE SEQUENCE</scope>
    <source>
        <strain>Ohio2</strain>
    </source>
</reference>
<dbReference type="STRING" id="859194.MHF_0084"/>
<evidence type="ECO:0000313" key="2">
    <source>
        <dbReference type="Proteomes" id="UP000007952"/>
    </source>
</evidence>
<sequence>MKAGIAAVAAELLNSPNYLQQAQTTHSSLSYDYSLFSYLRNRRSILNIPVTLYVFESYYKALDVYTYLDEYTFEDGIFVYDARNKSSLGNEYKSSPYWLRNLKKSYHHKYYGSRKRMKDSHGIYSWENVDWTYSFLDSNLSLSKIVRLEYPSSYVAFEPQPKRLVVDYNHRHSSKINLYSTYLRKATGEGIGISAYPYSFGKLKSYPLHAKKLFKSWVDARSCKEYSDKFSLQALAIYSNTDPGFDGVCDVIDLKFFEGTGFSSGYDSYRWTSPYAGFKRSIKNYWTNEYYYYLLGEVKDQYGSSYDLNGSYDSKTSWFVDYDNLFIASNPKGDDGSYDKFYLVLNEKKIRNWSNFLTASYLFDFELSLSVNGKPKKYKFTMQDVLDKKTEFTLDLDRNQELPVFSDISLSISKRDESSIKKYVDILKRSPSDFKFKVDESNLKKNKQVPDGVEFSQDGLEELYPSQLLDSNILKRFFSISNGNGHLVSISDEEYKKLAPKVEFDDVNGSVNVKYYDFLKGIDSEFSSKNLRSLPDFKHFDFDSLNQDDYLKQYMDLQLVEDNDLESKKEYRVAAKNTLNPEVQTQWENHFSNKTVFISGKENFGLIPNYFKFDPDGKYSLKNVKELFELSSSSKRAGLTLDDYKYEIMDGVKGGIAVTVTLDLKKGNRHYKGQKTYLFNENSYLSADESFDLARDGYGKINEYGPSSPSEKDAFKYAFLGLGGVLVSSVASLFCTEGLKCLKKPKYF</sequence>
<dbReference type="EMBL" id="CP002808">
    <property type="protein sequence ID" value="AEG72395.1"/>
    <property type="molecule type" value="Genomic_DNA"/>
</dbReference>
<organism evidence="1 2">
    <name type="scientific">Mycoplasma haemofelis (strain Ohio2)</name>
    <dbReference type="NCBI Taxonomy" id="859194"/>
    <lineage>
        <taxon>Bacteria</taxon>
        <taxon>Bacillati</taxon>
        <taxon>Mycoplasmatota</taxon>
        <taxon>Mollicutes</taxon>
        <taxon>Mycoplasmataceae</taxon>
        <taxon>Mycoplasma</taxon>
    </lineage>
</organism>
<name>F6FFK0_MYCHI</name>
<evidence type="ECO:0000313" key="1">
    <source>
        <dbReference type="EMBL" id="AEG72395.1"/>
    </source>
</evidence>
<gene>
    <name evidence="1" type="ordered locus">MHF_0084</name>
</gene>
<dbReference type="Proteomes" id="UP000007952">
    <property type="component" value="Chromosome"/>
</dbReference>
<dbReference type="BioCyc" id="MHAE859194:G1GR7-85-MONOMER"/>
<proteinExistence type="predicted"/>
<dbReference type="KEGG" id="mhf:MHF_0084"/>
<protein>
    <submittedName>
        <fullName evidence="1">Uncharacterized protein</fullName>
    </submittedName>
</protein>
<dbReference type="AlphaFoldDB" id="F6FFK0"/>
<reference evidence="1 2" key="1">
    <citation type="journal article" date="2011" name="J. Bacteriol.">
        <title>Complete genome sequences of two hemotropic Mycoplasmas, Mycoplasma haemofelis strain Ohio2 and Mycoplasma suis strain Illinois.</title>
        <authorList>
            <person name="Messick J.B."/>
            <person name="Santos A.P."/>
            <person name="Guimaraes A.M."/>
        </authorList>
    </citation>
    <scope>NUCLEOTIDE SEQUENCE [LARGE SCALE GENOMIC DNA]</scope>
    <source>
        <strain evidence="1 2">Ohio2</strain>
    </source>
</reference>
<dbReference type="HOGENOM" id="CLU_347085_0_0_14"/>
<accession>F6FFK0</accession>